<reference evidence="1" key="1">
    <citation type="journal article" date="2015" name="Nature">
        <title>Complex archaea that bridge the gap between prokaryotes and eukaryotes.</title>
        <authorList>
            <person name="Spang A."/>
            <person name="Saw J.H."/>
            <person name="Jorgensen S.L."/>
            <person name="Zaremba-Niedzwiedzka K."/>
            <person name="Martijn J."/>
            <person name="Lind A.E."/>
            <person name="van Eijk R."/>
            <person name="Schleper C."/>
            <person name="Guy L."/>
            <person name="Ettema T.J."/>
        </authorList>
    </citation>
    <scope>NUCLEOTIDE SEQUENCE</scope>
</reference>
<comment type="caution">
    <text evidence="1">The sequence shown here is derived from an EMBL/GenBank/DDBJ whole genome shotgun (WGS) entry which is preliminary data.</text>
</comment>
<gene>
    <name evidence="1" type="ORF">LCGC14_1768890</name>
</gene>
<accession>A0A0F9GYT9</accession>
<dbReference type="EMBL" id="LAZR01016559">
    <property type="protein sequence ID" value="KKM03989.1"/>
    <property type="molecule type" value="Genomic_DNA"/>
</dbReference>
<dbReference type="AlphaFoldDB" id="A0A0F9GYT9"/>
<name>A0A0F9GYT9_9ZZZZ</name>
<organism evidence="1">
    <name type="scientific">marine sediment metagenome</name>
    <dbReference type="NCBI Taxonomy" id="412755"/>
    <lineage>
        <taxon>unclassified sequences</taxon>
        <taxon>metagenomes</taxon>
        <taxon>ecological metagenomes</taxon>
    </lineage>
</organism>
<evidence type="ECO:0000313" key="1">
    <source>
        <dbReference type="EMBL" id="KKM03989.1"/>
    </source>
</evidence>
<protein>
    <submittedName>
        <fullName evidence="1">Uncharacterized protein</fullName>
    </submittedName>
</protein>
<proteinExistence type="predicted"/>
<sequence length="100" mass="11064">MAQYTIISEGSPLDIIGGTGSFRYIVISGAMHLRQTKTETGFTGSEGVDWDDIDEYADSGGGVWRVGVRDLHWRLDCTITGIDFSGDENTDWENIAQFKL</sequence>